<evidence type="ECO:0000313" key="1">
    <source>
        <dbReference type="EMBL" id="VEU69264.1"/>
    </source>
</evidence>
<keyword evidence="1" id="KW-0614">Plasmid</keyword>
<organism evidence="1 2">
    <name type="scientific">Mycoplasmopsis canis</name>
    <dbReference type="NCBI Taxonomy" id="29555"/>
    <lineage>
        <taxon>Bacteria</taxon>
        <taxon>Bacillati</taxon>
        <taxon>Mycoplasmatota</taxon>
        <taxon>Mycoplasmoidales</taxon>
        <taxon>Metamycoplasmataceae</taxon>
        <taxon>Mycoplasmopsis</taxon>
    </lineage>
</organism>
<gene>
    <name evidence="1" type="ORF">NCTC10146_00757</name>
</gene>
<dbReference type="RefSeq" id="WP_223212223.1">
    <property type="nucleotide sequence ID" value="NZ_LR215016.1"/>
</dbReference>
<evidence type="ECO:0000313" key="2">
    <source>
        <dbReference type="Proteomes" id="UP000290495"/>
    </source>
</evidence>
<dbReference type="EMBL" id="LR215016">
    <property type="protein sequence ID" value="VEU69264.1"/>
    <property type="molecule type" value="Genomic_DNA"/>
</dbReference>
<name>A0A449ARR1_9BACT</name>
<proteinExistence type="predicted"/>
<accession>A0A449ARR1</accession>
<reference evidence="1 2" key="1">
    <citation type="submission" date="2019-01" db="EMBL/GenBank/DDBJ databases">
        <authorList>
            <consortium name="Pathogen Informatics"/>
        </authorList>
    </citation>
    <scope>NUCLEOTIDE SEQUENCE [LARGE SCALE GENOMIC DNA]</scope>
    <source>
        <strain evidence="1 2">NCTC10146</strain>
        <plasmid evidence="2">7</plasmid>
    </source>
</reference>
<dbReference type="Proteomes" id="UP000290495">
    <property type="component" value="Plasmid 7"/>
</dbReference>
<dbReference type="AlphaFoldDB" id="A0A449ARR1"/>
<sequence length="66" mass="7671">MKQDQNQVGKNNNIKTIGNEFEDHLLNMLEDAFSMDTSIRFNKATQAINGRMPDIVIEFLDKKNER</sequence>
<protein>
    <submittedName>
        <fullName evidence="1">Uncharacterized protein</fullName>
    </submittedName>
</protein>
<geneLocation type="plasmid" evidence="1 2">
    <name>7</name>
</geneLocation>